<evidence type="ECO:0000256" key="1">
    <source>
        <dbReference type="SAM" id="Phobius"/>
    </source>
</evidence>
<accession>A0ABX2DAK8</accession>
<gene>
    <name evidence="2" type="ORF">HQN85_05055</name>
</gene>
<name>A0ABX2DAK8_9SPHI</name>
<keyword evidence="1" id="KW-0472">Membrane</keyword>
<organism evidence="2 3">
    <name type="scientific">Pedobacter boryungensis</name>
    <dbReference type="NCBI Taxonomy" id="869962"/>
    <lineage>
        <taxon>Bacteria</taxon>
        <taxon>Pseudomonadati</taxon>
        <taxon>Bacteroidota</taxon>
        <taxon>Sphingobacteriia</taxon>
        <taxon>Sphingobacteriales</taxon>
        <taxon>Sphingobacteriaceae</taxon>
        <taxon>Pedobacter</taxon>
    </lineage>
</organism>
<sequence>MAHLEVEPKPKRPWWFWLLTIIVLILVGLTLVRKCDAEKSDAMRAQKDTTTIFDTSAPYQNVSILKIANNSVT</sequence>
<protein>
    <submittedName>
        <fullName evidence="2">Uncharacterized protein</fullName>
    </submittedName>
</protein>
<keyword evidence="1" id="KW-1133">Transmembrane helix</keyword>
<proteinExistence type="predicted"/>
<keyword evidence="3" id="KW-1185">Reference proteome</keyword>
<keyword evidence="1" id="KW-0812">Transmembrane</keyword>
<reference evidence="2 3" key="1">
    <citation type="submission" date="2020-05" db="EMBL/GenBank/DDBJ databases">
        <title>Description of Pedobacter foliorum sp. nov.</title>
        <authorList>
            <person name="Qi S."/>
            <person name="Carlier A."/>
            <person name="Cnockaert M."/>
            <person name="Vandamme P."/>
        </authorList>
    </citation>
    <scope>NUCLEOTIDE SEQUENCE [LARGE SCALE GENOMIC DNA]</scope>
    <source>
        <strain evidence="2 3">LMG 31300</strain>
    </source>
</reference>
<dbReference type="RefSeq" id="WP_173269451.1">
    <property type="nucleotide sequence ID" value="NZ_JABMKV010000001.1"/>
</dbReference>
<dbReference type="EMBL" id="JABMKV010000001">
    <property type="protein sequence ID" value="NQX31079.1"/>
    <property type="molecule type" value="Genomic_DNA"/>
</dbReference>
<feature type="transmembrane region" description="Helical" evidence="1">
    <location>
        <begin position="14"/>
        <end position="32"/>
    </location>
</feature>
<evidence type="ECO:0000313" key="2">
    <source>
        <dbReference type="EMBL" id="NQX31079.1"/>
    </source>
</evidence>
<comment type="caution">
    <text evidence="2">The sequence shown here is derived from an EMBL/GenBank/DDBJ whole genome shotgun (WGS) entry which is preliminary data.</text>
</comment>
<dbReference type="Proteomes" id="UP000762110">
    <property type="component" value="Unassembled WGS sequence"/>
</dbReference>
<evidence type="ECO:0000313" key="3">
    <source>
        <dbReference type="Proteomes" id="UP000762110"/>
    </source>
</evidence>